<organism evidence="1 2">
    <name type="scientific">Nezara viridula</name>
    <name type="common">Southern green stink bug</name>
    <name type="synonym">Cimex viridulus</name>
    <dbReference type="NCBI Taxonomy" id="85310"/>
    <lineage>
        <taxon>Eukaryota</taxon>
        <taxon>Metazoa</taxon>
        <taxon>Ecdysozoa</taxon>
        <taxon>Arthropoda</taxon>
        <taxon>Hexapoda</taxon>
        <taxon>Insecta</taxon>
        <taxon>Pterygota</taxon>
        <taxon>Neoptera</taxon>
        <taxon>Paraneoptera</taxon>
        <taxon>Hemiptera</taxon>
        <taxon>Heteroptera</taxon>
        <taxon>Panheteroptera</taxon>
        <taxon>Pentatomomorpha</taxon>
        <taxon>Pentatomoidea</taxon>
        <taxon>Pentatomidae</taxon>
        <taxon>Pentatominae</taxon>
        <taxon>Nezara</taxon>
    </lineage>
</organism>
<dbReference type="Proteomes" id="UP001152798">
    <property type="component" value="Chromosome 5"/>
</dbReference>
<name>A0A9P0HEW6_NEZVI</name>
<proteinExistence type="predicted"/>
<evidence type="ECO:0000313" key="2">
    <source>
        <dbReference type="Proteomes" id="UP001152798"/>
    </source>
</evidence>
<keyword evidence="2" id="KW-1185">Reference proteome</keyword>
<accession>A0A9P0HEW6</accession>
<dbReference type="AlphaFoldDB" id="A0A9P0HEW6"/>
<protein>
    <submittedName>
        <fullName evidence="1">Uncharacterized protein</fullName>
    </submittedName>
</protein>
<dbReference type="EMBL" id="OV725081">
    <property type="protein sequence ID" value="CAH1401115.1"/>
    <property type="molecule type" value="Genomic_DNA"/>
</dbReference>
<reference evidence="1" key="1">
    <citation type="submission" date="2022-01" db="EMBL/GenBank/DDBJ databases">
        <authorList>
            <person name="King R."/>
        </authorList>
    </citation>
    <scope>NUCLEOTIDE SEQUENCE</scope>
</reference>
<evidence type="ECO:0000313" key="1">
    <source>
        <dbReference type="EMBL" id="CAH1401115.1"/>
    </source>
</evidence>
<sequence length="67" mass="7503">MSQRDLASWSVMCGGESSYSGTVILLKRVATRDRLEVSFMSGCCHLLEDTSSMERFEIPKVIGDWKA</sequence>
<gene>
    <name evidence="1" type="ORF">NEZAVI_LOCUS10201</name>
</gene>